<dbReference type="AlphaFoldDB" id="A0A7T3KUB6"/>
<evidence type="ECO:0000256" key="1">
    <source>
        <dbReference type="SAM" id="MobiDB-lite"/>
    </source>
</evidence>
<dbReference type="Proteomes" id="UP000595001">
    <property type="component" value="Chromosome"/>
</dbReference>
<feature type="region of interest" description="Disordered" evidence="1">
    <location>
        <begin position="1"/>
        <end position="33"/>
    </location>
</feature>
<name>A0A7T3KUB6_9EURY</name>
<gene>
    <name evidence="2" type="ORF">I7X12_13690</name>
</gene>
<proteinExistence type="predicted"/>
<dbReference type="KEGG" id="hlt:I7X12_13690"/>
<accession>A0A7T3KUB6</accession>
<reference evidence="2 3" key="1">
    <citation type="submission" date="2020-12" db="EMBL/GenBank/DDBJ databases">
        <title>Halosimplex halophilum sp. nov. and Halosimplex salinum sp. nov., two new members of the genus Halosimplex.</title>
        <authorList>
            <person name="Cui H.L."/>
        </authorList>
    </citation>
    <scope>NUCLEOTIDE SEQUENCE [LARGE SCALE GENOMIC DNA]</scope>
    <source>
        <strain evidence="2 3">YGH94</strain>
    </source>
</reference>
<organism evidence="2 3">
    <name type="scientific">Halosimplex litoreum</name>
    <dbReference type="NCBI Taxonomy" id="1198301"/>
    <lineage>
        <taxon>Archaea</taxon>
        <taxon>Methanobacteriati</taxon>
        <taxon>Methanobacteriota</taxon>
        <taxon>Stenosarchaea group</taxon>
        <taxon>Halobacteria</taxon>
        <taxon>Halobacteriales</taxon>
        <taxon>Haloarculaceae</taxon>
        <taxon>Halosimplex</taxon>
    </lineage>
</organism>
<dbReference type="EMBL" id="CP065856">
    <property type="protein sequence ID" value="QPV61798.1"/>
    <property type="molecule type" value="Genomic_DNA"/>
</dbReference>
<keyword evidence="3" id="KW-1185">Reference proteome</keyword>
<dbReference type="GeneID" id="60589565"/>
<protein>
    <submittedName>
        <fullName evidence="2">Rubrerythrin family protein</fullName>
    </submittedName>
</protein>
<dbReference type="OrthoDB" id="188002at2157"/>
<evidence type="ECO:0000313" key="3">
    <source>
        <dbReference type="Proteomes" id="UP000595001"/>
    </source>
</evidence>
<sequence>MDSQEFAETVREESATPLSRLGSSKALYADTEGEMDDDAVTGAAADRAHFAAERFDAWADEESGEASELFADAAATERDHAEAAADERGEYDPGEEPAVAAHLEGVSGTTERLGAFVGWALAAGNNADQVVGYFVGQASPRTASTFRAFGDDYDEYVERASDLIADTCESADDRDDAVAAATGAIEADYEDYFETLEELGVNPKPVC</sequence>
<evidence type="ECO:0000313" key="2">
    <source>
        <dbReference type="EMBL" id="QPV61798.1"/>
    </source>
</evidence>
<dbReference type="RefSeq" id="WP_198060623.1">
    <property type="nucleotide sequence ID" value="NZ_CP065856.1"/>
</dbReference>